<evidence type="ECO:0000256" key="1">
    <source>
        <dbReference type="SAM" id="MobiDB-lite"/>
    </source>
</evidence>
<organism evidence="2 3">
    <name type="scientific">Volvox africanus</name>
    <dbReference type="NCBI Taxonomy" id="51714"/>
    <lineage>
        <taxon>Eukaryota</taxon>
        <taxon>Viridiplantae</taxon>
        <taxon>Chlorophyta</taxon>
        <taxon>core chlorophytes</taxon>
        <taxon>Chlorophyceae</taxon>
        <taxon>CS clade</taxon>
        <taxon>Chlamydomonadales</taxon>
        <taxon>Volvocaceae</taxon>
        <taxon>Volvox</taxon>
    </lineage>
</organism>
<protein>
    <submittedName>
        <fullName evidence="2">Uncharacterized protein</fullName>
    </submittedName>
</protein>
<evidence type="ECO:0000313" key="2">
    <source>
        <dbReference type="EMBL" id="GIL50311.1"/>
    </source>
</evidence>
<feature type="region of interest" description="Disordered" evidence="1">
    <location>
        <begin position="82"/>
        <end position="124"/>
    </location>
</feature>
<dbReference type="AlphaFoldDB" id="A0A8J4AYA6"/>
<comment type="caution">
    <text evidence="2">The sequence shown here is derived from an EMBL/GenBank/DDBJ whole genome shotgun (WGS) entry which is preliminary data.</text>
</comment>
<keyword evidence="3" id="KW-1185">Reference proteome</keyword>
<feature type="non-terminal residue" evidence="2">
    <location>
        <position position="1"/>
    </location>
</feature>
<evidence type="ECO:0000313" key="3">
    <source>
        <dbReference type="Proteomes" id="UP000747399"/>
    </source>
</evidence>
<dbReference type="EMBL" id="BNCO01000008">
    <property type="protein sequence ID" value="GIL50311.1"/>
    <property type="molecule type" value="Genomic_DNA"/>
</dbReference>
<gene>
    <name evidence="2" type="ORF">Vafri_6516</name>
</gene>
<dbReference type="Proteomes" id="UP000747399">
    <property type="component" value="Unassembled WGS sequence"/>
</dbReference>
<sequence>MPFRKGSVPLPGSHTLAFGRQAATSCKSLSPSQVICVGLLAWLPLLSSPTPPSLLLWAPTRDGSLLSPSSGSPPTGHYTFHCSPPATSPLPSQHNGPSILLQPAAGPLPMQPSPSPFLSQSAAGPILSQPGADRLLSSPAAVLPLQSAASPMVSQPAAAGPLTSQLTADSMPLLQNAASSPSPLQPTTVLSHPCDPVQCIGSPGASQQLL</sequence>
<proteinExistence type="predicted"/>
<accession>A0A8J4AYA6</accession>
<reference evidence="2" key="1">
    <citation type="journal article" date="2021" name="Proc. Natl. Acad. Sci. U.S.A.">
        <title>Three genomes in the algal genus Volvox reveal the fate of a haploid sex-determining region after a transition to homothallism.</title>
        <authorList>
            <person name="Yamamoto K."/>
            <person name="Hamaji T."/>
            <person name="Kawai-Toyooka H."/>
            <person name="Matsuzaki R."/>
            <person name="Takahashi F."/>
            <person name="Nishimura Y."/>
            <person name="Kawachi M."/>
            <person name="Noguchi H."/>
            <person name="Minakuchi Y."/>
            <person name="Umen J.G."/>
            <person name="Toyoda A."/>
            <person name="Nozaki H."/>
        </authorList>
    </citation>
    <scope>NUCLEOTIDE SEQUENCE</scope>
    <source>
        <strain evidence="2">NIES-3780</strain>
    </source>
</reference>
<name>A0A8J4AYA6_9CHLO</name>